<reference evidence="2" key="1">
    <citation type="submission" date="2021-06" db="EMBL/GenBank/DDBJ databases">
        <authorList>
            <person name="Hodson N. C."/>
            <person name="Mongue J. A."/>
            <person name="Jaron S. K."/>
        </authorList>
    </citation>
    <scope>NUCLEOTIDE SEQUENCE</scope>
</reference>
<protein>
    <submittedName>
        <fullName evidence="2">Uncharacterized protein</fullName>
    </submittedName>
</protein>
<dbReference type="Proteomes" id="UP000708208">
    <property type="component" value="Unassembled WGS sequence"/>
</dbReference>
<feature type="compositionally biased region" description="Basic and acidic residues" evidence="1">
    <location>
        <begin position="1"/>
        <end position="23"/>
    </location>
</feature>
<keyword evidence="3" id="KW-1185">Reference proteome</keyword>
<gene>
    <name evidence="2" type="ORF">AFUS01_LOCUS15031</name>
</gene>
<comment type="caution">
    <text evidence="2">The sequence shown here is derived from an EMBL/GenBank/DDBJ whole genome shotgun (WGS) entry which is preliminary data.</text>
</comment>
<dbReference type="AlphaFoldDB" id="A0A8J2KHM3"/>
<proteinExistence type="predicted"/>
<feature type="region of interest" description="Disordered" evidence="1">
    <location>
        <begin position="77"/>
        <end position="97"/>
    </location>
</feature>
<accession>A0A8J2KHM3</accession>
<feature type="region of interest" description="Disordered" evidence="1">
    <location>
        <begin position="1"/>
        <end position="53"/>
    </location>
</feature>
<feature type="compositionally biased region" description="Acidic residues" evidence="1">
    <location>
        <begin position="38"/>
        <end position="53"/>
    </location>
</feature>
<feature type="compositionally biased region" description="Polar residues" evidence="1">
    <location>
        <begin position="79"/>
        <end position="90"/>
    </location>
</feature>
<name>A0A8J2KHM3_9HEXA</name>
<evidence type="ECO:0000313" key="3">
    <source>
        <dbReference type="Proteomes" id="UP000708208"/>
    </source>
</evidence>
<sequence>MSFDTKDRDERDDDIHPPSKFPDERDDDNPNDDNFPGSEDEDQLEGISEDENDDAFLNECILTRIFNIIYLRKKPSSLPLGTTLSGQMTLLQEDDGP</sequence>
<dbReference type="EMBL" id="CAJVCH010130841">
    <property type="protein sequence ID" value="CAG7726101.1"/>
    <property type="molecule type" value="Genomic_DNA"/>
</dbReference>
<organism evidence="2 3">
    <name type="scientific">Allacma fusca</name>
    <dbReference type="NCBI Taxonomy" id="39272"/>
    <lineage>
        <taxon>Eukaryota</taxon>
        <taxon>Metazoa</taxon>
        <taxon>Ecdysozoa</taxon>
        <taxon>Arthropoda</taxon>
        <taxon>Hexapoda</taxon>
        <taxon>Collembola</taxon>
        <taxon>Symphypleona</taxon>
        <taxon>Sminthuridae</taxon>
        <taxon>Allacma</taxon>
    </lineage>
</organism>
<evidence type="ECO:0000313" key="2">
    <source>
        <dbReference type="EMBL" id="CAG7726101.1"/>
    </source>
</evidence>
<evidence type="ECO:0000256" key="1">
    <source>
        <dbReference type="SAM" id="MobiDB-lite"/>
    </source>
</evidence>